<name>A0A9D1CZI0_9FIRM</name>
<sequence length="490" mass="57607">MNISNKLVKPITETAYLNTENTNRYRPIMRFFYHKYEQAENWLYKEDVYNALKDQIDGYTIEDCQRDLDFLVEKLSLATVQDTENASTLEKFKFKNYRYQMTDYAIEIERMTIRLEEMEVKVASLEPRLFERIKLRLEKFLKIKTMPEQEIYENWTDLMQDFTNLNQSYQDFLKKFSEPKTEELLQSKLFIQHKNSLVSYLRNFIKEYISASSEISNILKQITEEDSNYLMDSLISHQKKAPKIRPDFDFDYLKLVNTGKWNSLRKWFVACESDISEGDRLLKATNNIISKITKYASSLIELHGNMVNRKEEYKYLCHLFDSKENLEEAHTLAGTILGVQVVRHFKGNTPLNSDSIIKTLEVKPNFIKVEPMKKSLKIAQSRIPIKDKTKEKEEILKKYEEEEKRKKAVLHSLISQGHIDLTGEVTLTKEERNYVLSILTKNRNGVHQDPVFGLPYKIERKEGTCQIKSEDGTFQMDSLYITLGGDANGR</sequence>
<dbReference type="EMBL" id="DVFV01000042">
    <property type="protein sequence ID" value="HIQ90436.1"/>
    <property type="molecule type" value="Genomic_DNA"/>
</dbReference>
<dbReference type="Proteomes" id="UP000886786">
    <property type="component" value="Unassembled WGS sequence"/>
</dbReference>
<evidence type="ECO:0000256" key="1">
    <source>
        <dbReference type="SAM" id="Coils"/>
    </source>
</evidence>
<proteinExistence type="predicted"/>
<dbReference type="Pfam" id="PF09660">
    <property type="entry name" value="DUF2397"/>
    <property type="match status" value="1"/>
</dbReference>
<evidence type="ECO:0000313" key="2">
    <source>
        <dbReference type="EMBL" id="HIQ90436.1"/>
    </source>
</evidence>
<dbReference type="NCBIfam" id="TIGR02677">
    <property type="entry name" value="TIGR02677 family protein"/>
    <property type="match status" value="1"/>
</dbReference>
<comment type="caution">
    <text evidence="2">The sequence shown here is derived from an EMBL/GenBank/DDBJ whole genome shotgun (WGS) entry which is preliminary data.</text>
</comment>
<protein>
    <submittedName>
        <fullName evidence="2">TIGR02677 family protein</fullName>
    </submittedName>
</protein>
<dbReference type="AlphaFoldDB" id="A0A9D1CZI0"/>
<organism evidence="2 3">
    <name type="scientific">Candidatus Coprosoma intestinipullorum</name>
    <dbReference type="NCBI Taxonomy" id="2840752"/>
    <lineage>
        <taxon>Bacteria</taxon>
        <taxon>Bacillati</taxon>
        <taxon>Bacillota</taxon>
        <taxon>Bacillota incertae sedis</taxon>
        <taxon>Candidatus Coprosoma</taxon>
    </lineage>
</organism>
<dbReference type="InterPro" id="IPR013493">
    <property type="entry name" value="CHP02677"/>
</dbReference>
<keyword evidence="1" id="KW-0175">Coiled coil</keyword>
<accession>A0A9D1CZI0</accession>
<reference evidence="2" key="1">
    <citation type="submission" date="2020-10" db="EMBL/GenBank/DDBJ databases">
        <authorList>
            <person name="Gilroy R."/>
        </authorList>
    </citation>
    <scope>NUCLEOTIDE SEQUENCE</scope>
    <source>
        <strain evidence="2">CHK147-3167</strain>
    </source>
</reference>
<evidence type="ECO:0000313" key="3">
    <source>
        <dbReference type="Proteomes" id="UP000886786"/>
    </source>
</evidence>
<feature type="coiled-coil region" evidence="1">
    <location>
        <begin position="385"/>
        <end position="416"/>
    </location>
</feature>
<reference evidence="2" key="2">
    <citation type="journal article" date="2021" name="PeerJ">
        <title>Extensive microbial diversity within the chicken gut microbiome revealed by metagenomics and culture.</title>
        <authorList>
            <person name="Gilroy R."/>
            <person name="Ravi A."/>
            <person name="Getino M."/>
            <person name="Pursley I."/>
            <person name="Horton D.L."/>
            <person name="Alikhan N.F."/>
            <person name="Baker D."/>
            <person name="Gharbi K."/>
            <person name="Hall N."/>
            <person name="Watson M."/>
            <person name="Adriaenssens E.M."/>
            <person name="Foster-Nyarko E."/>
            <person name="Jarju S."/>
            <person name="Secka A."/>
            <person name="Antonio M."/>
            <person name="Oren A."/>
            <person name="Chaudhuri R.R."/>
            <person name="La Ragione R."/>
            <person name="Hildebrand F."/>
            <person name="Pallen M.J."/>
        </authorList>
    </citation>
    <scope>NUCLEOTIDE SEQUENCE</scope>
    <source>
        <strain evidence="2">CHK147-3167</strain>
    </source>
</reference>
<gene>
    <name evidence="2" type="ORF">IAB27_02255</name>
</gene>